<name>A0A0F7L5S9_9VIRU</name>
<evidence type="ECO:0000313" key="1">
    <source>
        <dbReference type="EMBL" id="AKH46882.1"/>
    </source>
</evidence>
<reference evidence="1" key="1">
    <citation type="journal article" date="2015" name="Front. Microbiol.">
        <title>Combining genomic sequencing methods to explore viral diversity and reveal potential virus-host interactions.</title>
        <authorList>
            <person name="Chow C.E."/>
            <person name="Winget D.M."/>
            <person name="White R.A.III."/>
            <person name="Hallam S.J."/>
            <person name="Suttle C.A."/>
        </authorList>
    </citation>
    <scope>NUCLEOTIDE SEQUENCE</scope>
    <source>
        <strain evidence="1">Anoxic2_3</strain>
    </source>
</reference>
<accession>A0A0F7L5S9</accession>
<reference evidence="1" key="2">
    <citation type="submission" date="2015-03" db="EMBL/GenBank/DDBJ databases">
        <authorList>
            <person name="Chow C.-E.T."/>
            <person name="Winget D.M."/>
            <person name="White R.A.III."/>
            <person name="Hallam S.J."/>
            <person name="Suttle C.A."/>
        </authorList>
    </citation>
    <scope>NUCLEOTIDE SEQUENCE</scope>
    <source>
        <strain evidence="1">Anoxic2_3</strain>
    </source>
</reference>
<protein>
    <submittedName>
        <fullName evidence="1">Uncharacterized protein</fullName>
    </submittedName>
</protein>
<proteinExistence type="predicted"/>
<organism evidence="1">
    <name type="scientific">uncultured marine virus</name>
    <dbReference type="NCBI Taxonomy" id="186617"/>
    <lineage>
        <taxon>Viruses</taxon>
        <taxon>environmental samples</taxon>
    </lineage>
</organism>
<dbReference type="EMBL" id="KR029587">
    <property type="protein sequence ID" value="AKH46882.1"/>
    <property type="molecule type" value="Genomic_DNA"/>
</dbReference>
<sequence>MSSETSKHSDRTRPNDMSCRSVCHRGLPVVNPDREVIGCGTRDGDKVSPVPVVCGCGGLLVARCRRINKGVGQDPTVIGQIIRERFCPSDSLSLCKF</sequence>